<sequence>MSTASLLCSSTATDSSHCLFSCRQIHYHIAHQLFTQLSSSSLTTVCSAVVFFVTAHQLFFILHIEQRLIGLLFVVPTTDYSIIDIPTAD</sequence>
<keyword evidence="2" id="KW-1185">Reference proteome</keyword>
<proteinExistence type="predicted"/>
<reference evidence="1 2" key="1">
    <citation type="journal article" date="2015" name="Proc. Natl. Acad. Sci. U.S.A.">
        <title>The resurrection genome of Boea hygrometrica: A blueprint for survival of dehydration.</title>
        <authorList>
            <person name="Xiao L."/>
            <person name="Yang G."/>
            <person name="Zhang L."/>
            <person name="Yang X."/>
            <person name="Zhao S."/>
            <person name="Ji Z."/>
            <person name="Zhou Q."/>
            <person name="Hu M."/>
            <person name="Wang Y."/>
            <person name="Chen M."/>
            <person name="Xu Y."/>
            <person name="Jin H."/>
            <person name="Xiao X."/>
            <person name="Hu G."/>
            <person name="Bao F."/>
            <person name="Hu Y."/>
            <person name="Wan P."/>
            <person name="Li L."/>
            <person name="Deng X."/>
            <person name="Kuang T."/>
            <person name="Xiang C."/>
            <person name="Zhu J.K."/>
            <person name="Oliver M.J."/>
            <person name="He Y."/>
        </authorList>
    </citation>
    <scope>NUCLEOTIDE SEQUENCE [LARGE SCALE GENOMIC DNA]</scope>
    <source>
        <strain evidence="2">cv. XS01</strain>
    </source>
</reference>
<gene>
    <name evidence="1" type="ORF">F511_44236</name>
</gene>
<protein>
    <submittedName>
        <fullName evidence="1">Uncharacterized protein</fullName>
    </submittedName>
</protein>
<dbReference type="Proteomes" id="UP000250235">
    <property type="component" value="Unassembled WGS sequence"/>
</dbReference>
<organism evidence="1 2">
    <name type="scientific">Dorcoceras hygrometricum</name>
    <dbReference type="NCBI Taxonomy" id="472368"/>
    <lineage>
        <taxon>Eukaryota</taxon>
        <taxon>Viridiplantae</taxon>
        <taxon>Streptophyta</taxon>
        <taxon>Embryophyta</taxon>
        <taxon>Tracheophyta</taxon>
        <taxon>Spermatophyta</taxon>
        <taxon>Magnoliopsida</taxon>
        <taxon>eudicotyledons</taxon>
        <taxon>Gunneridae</taxon>
        <taxon>Pentapetalae</taxon>
        <taxon>asterids</taxon>
        <taxon>lamiids</taxon>
        <taxon>Lamiales</taxon>
        <taxon>Gesneriaceae</taxon>
        <taxon>Didymocarpoideae</taxon>
        <taxon>Trichosporeae</taxon>
        <taxon>Loxocarpinae</taxon>
        <taxon>Dorcoceras</taxon>
    </lineage>
</organism>
<dbReference type="EMBL" id="KV009870">
    <property type="protein sequence ID" value="KZV28993.1"/>
    <property type="molecule type" value="Genomic_DNA"/>
</dbReference>
<name>A0A2Z7B580_9LAMI</name>
<dbReference type="AlphaFoldDB" id="A0A2Z7B580"/>
<evidence type="ECO:0000313" key="2">
    <source>
        <dbReference type="Proteomes" id="UP000250235"/>
    </source>
</evidence>
<accession>A0A2Z7B580</accession>
<evidence type="ECO:0000313" key="1">
    <source>
        <dbReference type="EMBL" id="KZV28993.1"/>
    </source>
</evidence>